<dbReference type="HAMAP" id="MF_00527">
    <property type="entry name" value="3MGH"/>
    <property type="match status" value="1"/>
</dbReference>
<dbReference type="NCBIfam" id="TIGR00567">
    <property type="entry name" value="3mg"/>
    <property type="match status" value="1"/>
</dbReference>
<keyword evidence="4 5" id="KW-0234">DNA repair</keyword>
<evidence type="ECO:0000256" key="4">
    <source>
        <dbReference type="ARBA" id="ARBA00023204"/>
    </source>
</evidence>
<evidence type="ECO:0000256" key="2">
    <source>
        <dbReference type="ARBA" id="ARBA00022763"/>
    </source>
</evidence>
<dbReference type="InterPro" id="IPR011034">
    <property type="entry name" value="Formyl_transferase-like_C_sf"/>
</dbReference>
<sequence>MTPLDRSFFSRPTLEVAPDLLGAVLVHEHPDDGLLAGRIVETEAYTDDDPAMHGWKATFGTDGRVLPQGRAADLFAAPGTAYVYRVYRTNWLINVVTEPEGTAGAVLIRALEPLAGEEAMSARRAAARRQRDLTNGPGKLTQALDIAEPTFHGHDLTTPPLYIASDGFARGDIDTTSRIGLSRGVDRPWRFFLAGNRFVSPGVPSDVRVARKTRRQ</sequence>
<dbReference type="EMBL" id="MQWB01000001">
    <property type="protein sequence ID" value="OZC03268.1"/>
    <property type="molecule type" value="Genomic_DNA"/>
</dbReference>
<reference evidence="6 7" key="1">
    <citation type="submission" date="2016-11" db="EMBL/GenBank/DDBJ databases">
        <title>Study of marine rhodopsin-containing bacteria.</title>
        <authorList>
            <person name="Yoshizawa S."/>
            <person name="Kumagai Y."/>
            <person name="Kogure K."/>
        </authorList>
    </citation>
    <scope>NUCLEOTIDE SEQUENCE [LARGE SCALE GENOMIC DNA]</scope>
    <source>
        <strain evidence="6 7">SG-29</strain>
    </source>
</reference>
<dbReference type="InterPro" id="IPR036995">
    <property type="entry name" value="MPG_sf"/>
</dbReference>
<evidence type="ECO:0000313" key="6">
    <source>
        <dbReference type="EMBL" id="OZC03268.1"/>
    </source>
</evidence>
<evidence type="ECO:0000256" key="3">
    <source>
        <dbReference type="ARBA" id="ARBA00022801"/>
    </source>
</evidence>
<dbReference type="InParanoid" id="A0A259U0A6"/>
<dbReference type="InterPro" id="IPR003180">
    <property type="entry name" value="MPG"/>
</dbReference>
<comment type="similarity">
    <text evidence="1 5">Belongs to the DNA glycosylase MPG family.</text>
</comment>
<dbReference type="Gene3D" id="3.10.300.10">
    <property type="entry name" value="Methylpurine-DNA glycosylase (MPG)"/>
    <property type="match status" value="1"/>
</dbReference>
<dbReference type="GO" id="GO:0006284">
    <property type="term" value="P:base-excision repair"/>
    <property type="evidence" value="ECO:0007669"/>
    <property type="project" value="InterPro"/>
</dbReference>
<evidence type="ECO:0000256" key="5">
    <source>
        <dbReference type="HAMAP-Rule" id="MF_00527"/>
    </source>
</evidence>
<dbReference type="PANTHER" id="PTHR10429">
    <property type="entry name" value="DNA-3-METHYLADENINE GLYCOSYLASE"/>
    <property type="match status" value="1"/>
</dbReference>
<dbReference type="Proteomes" id="UP000216446">
    <property type="component" value="Unassembled WGS sequence"/>
</dbReference>
<dbReference type="GO" id="GO:0003905">
    <property type="term" value="F:alkylbase DNA N-glycosylase activity"/>
    <property type="evidence" value="ECO:0007669"/>
    <property type="project" value="InterPro"/>
</dbReference>
<dbReference type="SUPFAM" id="SSF50486">
    <property type="entry name" value="FMT C-terminal domain-like"/>
    <property type="match status" value="1"/>
</dbReference>
<keyword evidence="3 5" id="KW-0378">Hydrolase</keyword>
<dbReference type="RefSeq" id="WP_094548440.1">
    <property type="nucleotide sequence ID" value="NZ_MQWB01000001.1"/>
</dbReference>
<dbReference type="EC" id="3.2.2.-" evidence="5"/>
<evidence type="ECO:0000256" key="1">
    <source>
        <dbReference type="ARBA" id="ARBA00009232"/>
    </source>
</evidence>
<comment type="caution">
    <text evidence="6">The sequence shown here is derived from an EMBL/GenBank/DDBJ whole genome shotgun (WGS) entry which is preliminary data.</text>
</comment>
<organism evidence="6 7">
    <name type="scientific">Rubricoccus marinus</name>
    <dbReference type="NCBI Taxonomy" id="716817"/>
    <lineage>
        <taxon>Bacteria</taxon>
        <taxon>Pseudomonadati</taxon>
        <taxon>Rhodothermota</taxon>
        <taxon>Rhodothermia</taxon>
        <taxon>Rhodothermales</taxon>
        <taxon>Rubricoccaceae</taxon>
        <taxon>Rubricoccus</taxon>
    </lineage>
</organism>
<evidence type="ECO:0000313" key="7">
    <source>
        <dbReference type="Proteomes" id="UP000216446"/>
    </source>
</evidence>
<dbReference type="OrthoDB" id="9794313at2"/>
<keyword evidence="7" id="KW-1185">Reference proteome</keyword>
<protein>
    <recommendedName>
        <fullName evidence="5">Putative 3-methyladenine DNA glycosylase</fullName>
        <ecNumber evidence="5">3.2.2.-</ecNumber>
    </recommendedName>
</protein>
<gene>
    <name evidence="6" type="ORF">BSZ36_09930</name>
</gene>
<dbReference type="PANTHER" id="PTHR10429:SF0">
    <property type="entry name" value="DNA-3-METHYLADENINE GLYCOSYLASE"/>
    <property type="match status" value="1"/>
</dbReference>
<dbReference type="CDD" id="cd00540">
    <property type="entry name" value="AAG"/>
    <property type="match status" value="1"/>
</dbReference>
<proteinExistence type="inferred from homology"/>
<dbReference type="Pfam" id="PF02245">
    <property type="entry name" value="Pur_DNA_glyco"/>
    <property type="match status" value="1"/>
</dbReference>
<dbReference type="AlphaFoldDB" id="A0A259U0A6"/>
<accession>A0A259U0A6</accession>
<name>A0A259U0A6_9BACT</name>
<keyword evidence="2 5" id="KW-0227">DNA damage</keyword>
<dbReference type="GO" id="GO:0003677">
    <property type="term" value="F:DNA binding"/>
    <property type="evidence" value="ECO:0007669"/>
    <property type="project" value="InterPro"/>
</dbReference>